<dbReference type="RefSeq" id="XP_016633313.1">
    <property type="nucleotide sequence ID" value="XM_016775270.1"/>
</dbReference>
<dbReference type="GO" id="GO:0008270">
    <property type="term" value="F:zinc ion binding"/>
    <property type="evidence" value="ECO:0007669"/>
    <property type="project" value="UniProtKB-KW"/>
</dbReference>
<evidence type="ECO:0000256" key="1">
    <source>
        <dbReference type="PROSITE-ProRule" id="PRU00047"/>
    </source>
</evidence>
<protein>
    <recommendedName>
        <fullName evidence="3">CCHC-type domain-containing protein</fullName>
    </recommendedName>
</protein>
<gene>
    <name evidence="4" type="ORF">Z520_04766</name>
</gene>
<dbReference type="STRING" id="1442371.A0A0D2HBB2"/>
<dbReference type="PANTHER" id="PTHR23002">
    <property type="entry name" value="ZINC FINGER CCHC DOMAIN CONTAINING PROTEIN"/>
    <property type="match status" value="1"/>
</dbReference>
<feature type="domain" description="CCHC-type" evidence="3">
    <location>
        <begin position="26"/>
        <end position="39"/>
    </location>
</feature>
<sequence length="189" mass="18981">MERGCYNCGDSSHQARDCPKKGTPTCYNCGAEGHVSRECTAAPKPKSCYKCGNEGHFARDCPQAGPPGGAGGGWGSSGAQSYGGGGGSSRECYRCGGQGHIARDCTSGGSGGGFGGGFNRGGGGQTCYVRDPCFDNVEIMTAPRVGLRNATTVANKVISLATAHLSPALSASATNASNQDTCSPLAPTS</sequence>
<evidence type="ECO:0000313" key="4">
    <source>
        <dbReference type="EMBL" id="KIX99190.1"/>
    </source>
</evidence>
<accession>A0A0D2HBB2</accession>
<dbReference type="GeneID" id="27710512"/>
<dbReference type="SUPFAM" id="SSF57756">
    <property type="entry name" value="Retrovirus zinc finger-like domains"/>
    <property type="match status" value="2"/>
</dbReference>
<reference evidence="4 5" key="1">
    <citation type="submission" date="2015-01" db="EMBL/GenBank/DDBJ databases">
        <title>The Genome Sequence of Fonsecaea multimorphosa CBS 102226.</title>
        <authorList>
            <consortium name="The Broad Institute Genomics Platform"/>
            <person name="Cuomo C."/>
            <person name="de Hoog S."/>
            <person name="Gorbushina A."/>
            <person name="Stielow B."/>
            <person name="Teixiera M."/>
            <person name="Abouelleil A."/>
            <person name="Chapman S.B."/>
            <person name="Priest M."/>
            <person name="Young S.K."/>
            <person name="Wortman J."/>
            <person name="Nusbaum C."/>
            <person name="Birren B."/>
        </authorList>
    </citation>
    <scope>NUCLEOTIDE SEQUENCE [LARGE SCALE GENOMIC DNA]</scope>
    <source>
        <strain evidence="4 5">CBS 102226</strain>
    </source>
</reference>
<dbReference type="InterPro" id="IPR051714">
    <property type="entry name" value="Znf_CCHC_NABP"/>
</dbReference>
<keyword evidence="1" id="KW-0863">Zinc-finger</keyword>
<dbReference type="Pfam" id="PF00098">
    <property type="entry name" value="zf-CCHC"/>
    <property type="match status" value="4"/>
</dbReference>
<dbReference type="Gene3D" id="4.10.60.10">
    <property type="entry name" value="Zinc finger, CCHC-type"/>
    <property type="match status" value="3"/>
</dbReference>
<keyword evidence="1" id="KW-0479">Metal-binding</keyword>
<dbReference type="InterPro" id="IPR036875">
    <property type="entry name" value="Znf_CCHC_sf"/>
</dbReference>
<keyword evidence="5" id="KW-1185">Reference proteome</keyword>
<evidence type="ECO:0000256" key="2">
    <source>
        <dbReference type="SAM" id="MobiDB-lite"/>
    </source>
</evidence>
<feature type="domain" description="CCHC-type" evidence="3">
    <location>
        <begin position="92"/>
        <end position="107"/>
    </location>
</feature>
<dbReference type="SMART" id="SM00343">
    <property type="entry name" value="ZnF_C2HC"/>
    <property type="match status" value="4"/>
</dbReference>
<dbReference type="GO" id="GO:0003676">
    <property type="term" value="F:nucleic acid binding"/>
    <property type="evidence" value="ECO:0007669"/>
    <property type="project" value="InterPro"/>
</dbReference>
<evidence type="ECO:0000313" key="5">
    <source>
        <dbReference type="Proteomes" id="UP000053411"/>
    </source>
</evidence>
<evidence type="ECO:0000259" key="3">
    <source>
        <dbReference type="PROSITE" id="PS50158"/>
    </source>
</evidence>
<proteinExistence type="predicted"/>
<dbReference type="OrthoDB" id="3863715at2759"/>
<organism evidence="4 5">
    <name type="scientific">Fonsecaea multimorphosa CBS 102226</name>
    <dbReference type="NCBI Taxonomy" id="1442371"/>
    <lineage>
        <taxon>Eukaryota</taxon>
        <taxon>Fungi</taxon>
        <taxon>Dikarya</taxon>
        <taxon>Ascomycota</taxon>
        <taxon>Pezizomycotina</taxon>
        <taxon>Eurotiomycetes</taxon>
        <taxon>Chaetothyriomycetidae</taxon>
        <taxon>Chaetothyriales</taxon>
        <taxon>Herpotrichiellaceae</taxon>
        <taxon>Fonsecaea</taxon>
    </lineage>
</organism>
<dbReference type="InterPro" id="IPR001878">
    <property type="entry name" value="Znf_CCHC"/>
</dbReference>
<dbReference type="AlphaFoldDB" id="A0A0D2HBB2"/>
<feature type="region of interest" description="Disordered" evidence="2">
    <location>
        <begin position="169"/>
        <end position="189"/>
    </location>
</feature>
<dbReference type="VEuPathDB" id="FungiDB:Z520_04766"/>
<dbReference type="Proteomes" id="UP000053411">
    <property type="component" value="Unassembled WGS sequence"/>
</dbReference>
<feature type="domain" description="CCHC-type" evidence="3">
    <location>
        <begin position="48"/>
        <end position="63"/>
    </location>
</feature>
<feature type="domain" description="CCHC-type" evidence="3">
    <location>
        <begin position="5"/>
        <end position="20"/>
    </location>
</feature>
<keyword evidence="1" id="KW-0862">Zinc</keyword>
<dbReference type="EMBL" id="KN848069">
    <property type="protein sequence ID" value="KIX99190.1"/>
    <property type="molecule type" value="Genomic_DNA"/>
</dbReference>
<name>A0A0D2HBB2_9EURO</name>
<dbReference type="PROSITE" id="PS50158">
    <property type="entry name" value="ZF_CCHC"/>
    <property type="match status" value="4"/>
</dbReference>